<organism evidence="12 13">
    <name type="scientific">Candidatus Desantisbacteria bacterium CG_4_10_14_0_8_um_filter_48_22</name>
    <dbReference type="NCBI Taxonomy" id="1974543"/>
    <lineage>
        <taxon>Bacteria</taxon>
        <taxon>Candidatus Desantisiibacteriota</taxon>
    </lineage>
</organism>
<sequence>MQLRQEQKQDLRQEQWMKLQLVQFMKLLQLSSLELQDAVEQELEQNPVLEARETKENAVEDIEQKEIEAKPGSDEEVSPEEGMTAETADSKFEYTKALTGSTKGTAAVIEKVVSRHSSLRDYLMEQLVLKQAQSPADFTRSKICEFLICNIDERGYLRAGIKETADILQVEEALVEKALKNVQGLDPPGIGARDLKECLLLQIKTLRLEPAREELLRQVVEGHLDDMAVGRFNKIANALGRTEDEIREINALIKKLNPYPGQSYSSEEACKVIPEIFITKNRDKLEVAVDSKRIPRLHLNPLYLNMSREKRAETKDYLKKKIESAKIFMGALEKRQEMMRKISELAAHRQADFIEKGVSYLKPLTMEETAGIAGVHVSTVSRAIANKFVQSPRGIFPLKFLFSAPVTKGGQISSRSVKERIARLIEGEDTTNPLSDEQAALRLKSEGIDISRRAVAKYRAAMNISSTFKRRTTKKSL</sequence>
<dbReference type="GO" id="GO:0016779">
    <property type="term" value="F:nucleotidyltransferase activity"/>
    <property type="evidence" value="ECO:0007669"/>
    <property type="project" value="UniProtKB-KW"/>
</dbReference>
<dbReference type="Gene3D" id="1.10.10.60">
    <property type="entry name" value="Homeodomain-like"/>
    <property type="match status" value="1"/>
</dbReference>
<dbReference type="PANTHER" id="PTHR32248">
    <property type="entry name" value="RNA POLYMERASE SIGMA-54 FACTOR"/>
    <property type="match status" value="1"/>
</dbReference>
<dbReference type="InterPro" id="IPR038709">
    <property type="entry name" value="RpoN_core-bd_sf"/>
</dbReference>
<gene>
    <name evidence="12" type="primary">rpoN</name>
    <name evidence="12" type="ORF">COY52_03720</name>
</gene>
<dbReference type="GO" id="GO:0006352">
    <property type="term" value="P:DNA-templated transcription initiation"/>
    <property type="evidence" value="ECO:0007669"/>
    <property type="project" value="InterPro"/>
</dbReference>
<evidence type="ECO:0000259" key="11">
    <source>
        <dbReference type="Pfam" id="PF04963"/>
    </source>
</evidence>
<keyword evidence="7" id="KW-0238">DNA-binding</keyword>
<keyword evidence="4" id="KW-0548">Nucleotidyltransferase</keyword>
<dbReference type="GO" id="GO:0001216">
    <property type="term" value="F:DNA-binding transcription activator activity"/>
    <property type="evidence" value="ECO:0007669"/>
    <property type="project" value="InterPro"/>
</dbReference>
<evidence type="ECO:0000256" key="2">
    <source>
        <dbReference type="ARBA" id="ARBA00022478"/>
    </source>
</evidence>
<dbReference type="NCBIfam" id="TIGR02395">
    <property type="entry name" value="rpoN_sigma"/>
    <property type="match status" value="1"/>
</dbReference>
<evidence type="ECO:0000259" key="10">
    <source>
        <dbReference type="Pfam" id="PF04552"/>
    </source>
</evidence>
<dbReference type="InterPro" id="IPR007634">
    <property type="entry name" value="RNA_pol_sigma_54_DNA-bd"/>
</dbReference>
<evidence type="ECO:0000256" key="9">
    <source>
        <dbReference type="SAM" id="MobiDB-lite"/>
    </source>
</evidence>
<feature type="region of interest" description="Disordered" evidence="9">
    <location>
        <begin position="49"/>
        <end position="85"/>
    </location>
</feature>
<dbReference type="PIRSF" id="PIRSF000774">
    <property type="entry name" value="RpoN"/>
    <property type="match status" value="1"/>
</dbReference>
<evidence type="ECO:0000256" key="1">
    <source>
        <dbReference type="ARBA" id="ARBA00008798"/>
    </source>
</evidence>
<dbReference type="InterPro" id="IPR007046">
    <property type="entry name" value="RNA_pol_sigma_54_core-bd"/>
</dbReference>
<evidence type="ECO:0000256" key="5">
    <source>
        <dbReference type="ARBA" id="ARBA00023015"/>
    </source>
</evidence>
<evidence type="ECO:0000256" key="3">
    <source>
        <dbReference type="ARBA" id="ARBA00022679"/>
    </source>
</evidence>
<keyword evidence="6" id="KW-0731">Sigma factor</keyword>
<feature type="compositionally biased region" description="Basic and acidic residues" evidence="9">
    <location>
        <begin position="50"/>
        <end position="73"/>
    </location>
</feature>
<dbReference type="EMBL" id="PFMR01000101">
    <property type="protein sequence ID" value="PIZ17623.1"/>
    <property type="molecule type" value="Genomic_DNA"/>
</dbReference>
<comment type="caution">
    <text evidence="12">The sequence shown here is derived from an EMBL/GenBank/DDBJ whole genome shotgun (WGS) entry which is preliminary data.</text>
</comment>
<comment type="similarity">
    <text evidence="1">Belongs to the sigma-54 factor family.</text>
</comment>
<dbReference type="GO" id="GO:0000428">
    <property type="term" value="C:DNA-directed RNA polymerase complex"/>
    <property type="evidence" value="ECO:0007669"/>
    <property type="project" value="UniProtKB-KW"/>
</dbReference>
<reference evidence="13" key="1">
    <citation type="submission" date="2017-09" db="EMBL/GenBank/DDBJ databases">
        <title>Depth-based differentiation of microbial function through sediment-hosted aquifers and enrichment of novel symbionts in the deep terrestrial subsurface.</title>
        <authorList>
            <person name="Probst A.J."/>
            <person name="Ladd B."/>
            <person name="Jarett J.K."/>
            <person name="Geller-Mcgrath D.E."/>
            <person name="Sieber C.M.K."/>
            <person name="Emerson J.B."/>
            <person name="Anantharaman K."/>
            <person name="Thomas B.C."/>
            <person name="Malmstrom R."/>
            <person name="Stieglmeier M."/>
            <person name="Klingl A."/>
            <person name="Woyke T."/>
            <person name="Ryan C.M."/>
            <person name="Banfield J.F."/>
        </authorList>
    </citation>
    <scope>NUCLEOTIDE SEQUENCE [LARGE SCALE GENOMIC DNA]</scope>
</reference>
<evidence type="ECO:0000313" key="13">
    <source>
        <dbReference type="Proteomes" id="UP000229307"/>
    </source>
</evidence>
<evidence type="ECO:0000256" key="7">
    <source>
        <dbReference type="ARBA" id="ARBA00023125"/>
    </source>
</evidence>
<keyword evidence="3" id="KW-0808">Transferase</keyword>
<dbReference type="Pfam" id="PF00309">
    <property type="entry name" value="Sigma54_AID"/>
    <property type="match status" value="1"/>
</dbReference>
<accession>A0A2M7SE92</accession>
<keyword evidence="8" id="KW-0804">Transcription</keyword>
<feature type="domain" description="RNA polymerase sigma factor 54 DNA-binding" evidence="10">
    <location>
        <begin position="316"/>
        <end position="471"/>
    </location>
</feature>
<dbReference type="PANTHER" id="PTHR32248:SF4">
    <property type="entry name" value="RNA POLYMERASE SIGMA-54 FACTOR"/>
    <property type="match status" value="1"/>
</dbReference>
<keyword evidence="5" id="KW-0805">Transcription regulation</keyword>
<evidence type="ECO:0000256" key="8">
    <source>
        <dbReference type="ARBA" id="ARBA00023163"/>
    </source>
</evidence>
<dbReference type="PROSITE" id="PS50044">
    <property type="entry name" value="SIGMA54_3"/>
    <property type="match status" value="1"/>
</dbReference>
<dbReference type="Gene3D" id="1.10.10.1330">
    <property type="entry name" value="RNA polymerase sigma-54 factor, core-binding domain"/>
    <property type="match status" value="1"/>
</dbReference>
<proteinExistence type="inferred from homology"/>
<evidence type="ECO:0000256" key="6">
    <source>
        <dbReference type="ARBA" id="ARBA00023082"/>
    </source>
</evidence>
<dbReference type="GO" id="GO:0016987">
    <property type="term" value="F:sigma factor activity"/>
    <property type="evidence" value="ECO:0007669"/>
    <property type="project" value="UniProtKB-KW"/>
</dbReference>
<dbReference type="Proteomes" id="UP000229307">
    <property type="component" value="Unassembled WGS sequence"/>
</dbReference>
<dbReference type="InterPro" id="IPR000394">
    <property type="entry name" value="RNA_pol_sigma_54"/>
</dbReference>
<evidence type="ECO:0000256" key="4">
    <source>
        <dbReference type="ARBA" id="ARBA00022695"/>
    </source>
</evidence>
<dbReference type="PRINTS" id="PR00045">
    <property type="entry name" value="SIGMA54FCT"/>
</dbReference>
<evidence type="ECO:0000313" key="12">
    <source>
        <dbReference type="EMBL" id="PIZ17623.1"/>
    </source>
</evidence>
<protein>
    <submittedName>
        <fullName evidence="12">RNA polymerase sigma-54 factor</fullName>
    </submittedName>
</protein>
<dbReference type="Pfam" id="PF04963">
    <property type="entry name" value="Sigma54_CBD"/>
    <property type="match status" value="1"/>
</dbReference>
<dbReference type="GO" id="GO:0003677">
    <property type="term" value="F:DNA binding"/>
    <property type="evidence" value="ECO:0007669"/>
    <property type="project" value="UniProtKB-KW"/>
</dbReference>
<dbReference type="AlphaFoldDB" id="A0A2M7SE92"/>
<name>A0A2M7SE92_9BACT</name>
<keyword evidence="2" id="KW-0240">DNA-directed RNA polymerase</keyword>
<dbReference type="Pfam" id="PF04552">
    <property type="entry name" value="Sigma54_DBD"/>
    <property type="match status" value="1"/>
</dbReference>
<feature type="domain" description="RNA polymerase sigma factor 54 core-binding" evidence="11">
    <location>
        <begin position="109"/>
        <end position="303"/>
    </location>
</feature>